<feature type="domain" description="Glycoside hydrolase family 57 N-terminal" evidence="3">
    <location>
        <begin position="38"/>
        <end position="231"/>
    </location>
</feature>
<gene>
    <name evidence="4" type="ORF">B1B_09905</name>
</gene>
<evidence type="ECO:0000313" key="4">
    <source>
        <dbReference type="EMBL" id="EQD53989.1"/>
    </source>
</evidence>
<dbReference type="GO" id="GO:0005975">
    <property type="term" value="P:carbohydrate metabolic process"/>
    <property type="evidence" value="ECO:0007669"/>
    <property type="project" value="InterPro"/>
</dbReference>
<dbReference type="InterPro" id="IPR004300">
    <property type="entry name" value="Glyco_hydro_57_N"/>
</dbReference>
<comment type="similarity">
    <text evidence="1">Belongs to the glycosyl hydrolase 57 family.</text>
</comment>
<evidence type="ECO:0000256" key="2">
    <source>
        <dbReference type="ARBA" id="ARBA00023277"/>
    </source>
</evidence>
<protein>
    <submittedName>
        <fullName evidence="4">Glycoside hydrolase family protein</fullName>
    </submittedName>
</protein>
<reference evidence="4" key="2">
    <citation type="journal article" date="2014" name="ISME J.">
        <title>Microbial stratification in low pH oxic and suboxic macroscopic growths along an acid mine drainage.</title>
        <authorList>
            <person name="Mendez-Garcia C."/>
            <person name="Mesa V."/>
            <person name="Sprenger R.R."/>
            <person name="Richter M."/>
            <person name="Diez M.S."/>
            <person name="Solano J."/>
            <person name="Bargiela R."/>
            <person name="Golyshina O.V."/>
            <person name="Manteca A."/>
            <person name="Ramos J.L."/>
            <person name="Gallego J.R."/>
            <person name="Llorente I."/>
            <person name="Martins Dos Santos V.A."/>
            <person name="Jensen O.N."/>
            <person name="Pelaez A.I."/>
            <person name="Sanchez J."/>
            <person name="Ferrer M."/>
        </authorList>
    </citation>
    <scope>NUCLEOTIDE SEQUENCE</scope>
</reference>
<dbReference type="PANTHER" id="PTHR36306:SF3">
    <property type="entry name" value="GLYCOSIDE HYDROLASE FAMILY 57"/>
    <property type="match status" value="1"/>
</dbReference>
<dbReference type="SUPFAM" id="SSF88713">
    <property type="entry name" value="Glycoside hydrolase/deacetylase"/>
    <property type="match status" value="1"/>
</dbReference>
<evidence type="ECO:0000259" key="3">
    <source>
        <dbReference type="Pfam" id="PF03065"/>
    </source>
</evidence>
<keyword evidence="4" id="KW-0378">Hydrolase</keyword>
<sequence>MDRFVCIHGHFYQPPRENPWLERVEVQDSAAPYHDWNERITAECYAPNTRSRIMDPEGRTLKIVNNFASISFDVGPTLLSWLESEAPEVYERILTADRESRRRFGGHGSAMAQSFNHTILPLASEDDRRLQIRWGLMDFESRFGRPAEGMWLPETAVNTPVLESLAEAGVEFTVLAPTQAQRIRPLSGGEWTDVSGGRIDPSTVYRARLPSGRTIDLFFYDGPISHALAFERLLDSGEAFADRLDR</sequence>
<dbReference type="PANTHER" id="PTHR36306">
    <property type="entry name" value="ALPHA-AMYLASE-RELATED-RELATED"/>
    <property type="match status" value="1"/>
</dbReference>
<keyword evidence="2" id="KW-0119">Carbohydrate metabolism</keyword>
<reference evidence="4" key="1">
    <citation type="submission" date="2013-08" db="EMBL/GenBank/DDBJ databases">
        <authorList>
            <person name="Mendez C."/>
            <person name="Richter M."/>
            <person name="Ferrer M."/>
            <person name="Sanchez J."/>
        </authorList>
    </citation>
    <scope>NUCLEOTIDE SEQUENCE</scope>
</reference>
<dbReference type="GO" id="GO:0016787">
    <property type="term" value="F:hydrolase activity"/>
    <property type="evidence" value="ECO:0007669"/>
    <property type="project" value="UniProtKB-KW"/>
</dbReference>
<comment type="caution">
    <text evidence="4">The sequence shown here is derived from an EMBL/GenBank/DDBJ whole genome shotgun (WGS) entry which is preliminary data.</text>
</comment>
<dbReference type="Pfam" id="PF03065">
    <property type="entry name" value="Glyco_hydro_57"/>
    <property type="match status" value="1"/>
</dbReference>
<organism evidence="4">
    <name type="scientific">mine drainage metagenome</name>
    <dbReference type="NCBI Taxonomy" id="410659"/>
    <lineage>
        <taxon>unclassified sequences</taxon>
        <taxon>metagenomes</taxon>
        <taxon>ecological metagenomes</taxon>
    </lineage>
</organism>
<dbReference type="EMBL" id="AUZY01006554">
    <property type="protein sequence ID" value="EQD53989.1"/>
    <property type="molecule type" value="Genomic_DNA"/>
</dbReference>
<dbReference type="Gene3D" id="3.20.110.10">
    <property type="entry name" value="Glycoside hydrolase 38, N terminal domain"/>
    <property type="match status" value="1"/>
</dbReference>
<proteinExistence type="inferred from homology"/>
<dbReference type="AlphaFoldDB" id="T1BL20"/>
<feature type="non-terminal residue" evidence="4">
    <location>
        <position position="246"/>
    </location>
</feature>
<evidence type="ECO:0000256" key="1">
    <source>
        <dbReference type="ARBA" id="ARBA00006821"/>
    </source>
</evidence>
<dbReference type="InterPro" id="IPR011330">
    <property type="entry name" value="Glyco_hydro/deAcase_b/a-brl"/>
</dbReference>
<dbReference type="CDD" id="cd10797">
    <property type="entry name" value="GH57N_APU_like_1"/>
    <property type="match status" value="1"/>
</dbReference>
<name>T1BL20_9ZZZZ</name>
<dbReference type="InterPro" id="IPR027291">
    <property type="entry name" value="Glyco_hydro_38_N_sf"/>
</dbReference>
<accession>T1BL20</accession>
<dbReference type="InterPro" id="IPR052046">
    <property type="entry name" value="GH57_Enzymes"/>
</dbReference>